<dbReference type="EMBL" id="JAHRIO010051972">
    <property type="protein sequence ID" value="MEQ2175753.1"/>
    <property type="molecule type" value="Genomic_DNA"/>
</dbReference>
<comment type="caution">
    <text evidence="1">The sequence shown here is derived from an EMBL/GenBank/DDBJ whole genome shotgun (WGS) entry which is preliminary data.</text>
</comment>
<accession>A0ABV0NZ24</accession>
<evidence type="ECO:0000313" key="1">
    <source>
        <dbReference type="EMBL" id="MEQ2175753.1"/>
    </source>
</evidence>
<keyword evidence="2" id="KW-1185">Reference proteome</keyword>
<name>A0ABV0NZ24_9TELE</name>
<dbReference type="Proteomes" id="UP001476798">
    <property type="component" value="Unassembled WGS sequence"/>
</dbReference>
<protein>
    <submittedName>
        <fullName evidence="1">Uncharacterized protein</fullName>
    </submittedName>
</protein>
<sequence>MSDLEARVCAILDVMVTATVLFQMWRPVYLIQDFCVFLFQVMQFSVFLESLAQEAVEKICQLFEECSSLLRLEVHNQLSPSAYVVLHLGGLDFKAPCWCCRCRRAPRRSKT</sequence>
<organism evidence="1 2">
    <name type="scientific">Goodea atripinnis</name>
    <dbReference type="NCBI Taxonomy" id="208336"/>
    <lineage>
        <taxon>Eukaryota</taxon>
        <taxon>Metazoa</taxon>
        <taxon>Chordata</taxon>
        <taxon>Craniata</taxon>
        <taxon>Vertebrata</taxon>
        <taxon>Euteleostomi</taxon>
        <taxon>Actinopterygii</taxon>
        <taxon>Neopterygii</taxon>
        <taxon>Teleostei</taxon>
        <taxon>Neoteleostei</taxon>
        <taxon>Acanthomorphata</taxon>
        <taxon>Ovalentaria</taxon>
        <taxon>Atherinomorphae</taxon>
        <taxon>Cyprinodontiformes</taxon>
        <taxon>Goodeidae</taxon>
        <taxon>Goodea</taxon>
    </lineage>
</organism>
<gene>
    <name evidence="1" type="ORF">GOODEAATRI_020964</name>
</gene>
<evidence type="ECO:0000313" key="2">
    <source>
        <dbReference type="Proteomes" id="UP001476798"/>
    </source>
</evidence>
<proteinExistence type="predicted"/>
<reference evidence="1 2" key="1">
    <citation type="submission" date="2021-06" db="EMBL/GenBank/DDBJ databases">
        <authorList>
            <person name="Palmer J.M."/>
        </authorList>
    </citation>
    <scope>NUCLEOTIDE SEQUENCE [LARGE SCALE GENOMIC DNA]</scope>
    <source>
        <strain evidence="1 2">GA_2019</strain>
        <tissue evidence="1">Muscle</tissue>
    </source>
</reference>